<dbReference type="AlphaFoldDB" id="A0A975YG25"/>
<reference evidence="3 4" key="1">
    <citation type="submission" date="2021-07" db="EMBL/GenBank/DDBJ databases">
        <title>Karlodiniumbacter phycospheric gen. nov., sp. nov., a phycosphere bacterium isolated from karlodinium veneficum.</title>
        <authorList>
            <person name="Peng Y."/>
            <person name="Jiang L."/>
            <person name="Lee J."/>
        </authorList>
    </citation>
    <scope>NUCLEOTIDE SEQUENCE</scope>
    <source>
        <strain evidence="3 4">N5</strain>
    </source>
</reference>
<dbReference type="InterPro" id="IPR021647">
    <property type="entry name" value="CusF_Ec"/>
</dbReference>
<dbReference type="Gene3D" id="2.40.50.320">
    <property type="entry name" value="Copper binding periplasmic protein CusF"/>
    <property type="match status" value="1"/>
</dbReference>
<dbReference type="RefSeq" id="WP_257891065.1">
    <property type="nucleotide sequence ID" value="NZ_JAIMBW010000001.1"/>
</dbReference>
<name>A0A975YG25_9RHOB</name>
<proteinExistence type="predicted"/>
<dbReference type="EMBL" id="JAIMBW010000001">
    <property type="protein sequence ID" value="MBY4891177.1"/>
    <property type="molecule type" value="Genomic_DNA"/>
</dbReference>
<evidence type="ECO:0000313" key="2">
    <source>
        <dbReference type="EMBL" id="MBY4891177.1"/>
    </source>
</evidence>
<evidence type="ECO:0000313" key="3">
    <source>
        <dbReference type="EMBL" id="QXL87980.1"/>
    </source>
</evidence>
<sequence length="96" mass="10270">MKTLKTAAFAAALGLIALPASAEGFVRGVVEEITTDPQRLTIAHDAIPNLEMEAMTMVFRVADPEMLDGLSVGQAIEFEAERVNGRLTVTALRDPS</sequence>
<organism evidence="3">
    <name type="scientific">Gymnodinialimonas phycosphaerae</name>
    <dbReference type="NCBI Taxonomy" id="2841589"/>
    <lineage>
        <taxon>Bacteria</taxon>
        <taxon>Pseudomonadati</taxon>
        <taxon>Pseudomonadota</taxon>
        <taxon>Alphaproteobacteria</taxon>
        <taxon>Rhodobacterales</taxon>
        <taxon>Paracoccaceae</taxon>
        <taxon>Gymnodinialimonas</taxon>
    </lineage>
</organism>
<dbReference type="InterPro" id="IPR042230">
    <property type="entry name" value="CusF_sf"/>
</dbReference>
<feature type="chain" id="PRO_5037054958" evidence="1">
    <location>
        <begin position="23"/>
        <end position="96"/>
    </location>
</feature>
<evidence type="ECO:0000313" key="4">
    <source>
        <dbReference type="Proteomes" id="UP000693972"/>
    </source>
</evidence>
<dbReference type="Pfam" id="PF11604">
    <property type="entry name" value="CusF_Ec"/>
    <property type="match status" value="1"/>
</dbReference>
<dbReference type="Proteomes" id="UP000693972">
    <property type="component" value="Unassembled WGS sequence"/>
</dbReference>
<feature type="signal peptide" evidence="1">
    <location>
        <begin position="1"/>
        <end position="22"/>
    </location>
</feature>
<keyword evidence="1" id="KW-0732">Signal</keyword>
<gene>
    <name evidence="2" type="ORF">KUL25_00175</name>
    <name evidence="3" type="ORF">KUL25_00180</name>
</gene>
<dbReference type="EMBL" id="CP078073">
    <property type="protein sequence ID" value="QXL87980.1"/>
    <property type="molecule type" value="Genomic_DNA"/>
</dbReference>
<keyword evidence="4" id="KW-1185">Reference proteome</keyword>
<accession>A0A975YG25</accession>
<evidence type="ECO:0000256" key="1">
    <source>
        <dbReference type="SAM" id="SignalP"/>
    </source>
</evidence>
<protein>
    <submittedName>
        <fullName evidence="3">Copper-binding protein</fullName>
    </submittedName>
</protein>